<sequence length="210" mass="25141">MAIEFIKDWIVDIVYMSIFISFLEIVLPRGNMKRFIDMIIGFLIIIVVINPFIKFINKDIDIERNIFTNMNRFNIEYTENDSIEDLQQNQITSVYINKLKEDIKDQVEYNFGYKVIDLNVLIVEDMEDKDYGQIRKIELILEDRKDENIKDENIIKVDNTKEVWVKWNNNNTSDREKLKNSEKIVNIISKQYNLPKDRISVYLNRKMVGE</sequence>
<keyword evidence="1" id="KW-0472">Membrane</keyword>
<evidence type="ECO:0000256" key="1">
    <source>
        <dbReference type="SAM" id="Phobius"/>
    </source>
</evidence>
<name>A0A1M5TU67_9FIRM</name>
<feature type="transmembrane region" description="Helical" evidence="1">
    <location>
        <begin position="6"/>
        <end position="23"/>
    </location>
</feature>
<dbReference type="AlphaFoldDB" id="A0A1M5TU67"/>
<reference evidence="2 3" key="1">
    <citation type="submission" date="2016-11" db="EMBL/GenBank/DDBJ databases">
        <authorList>
            <person name="Jaros S."/>
            <person name="Januszkiewicz K."/>
            <person name="Wedrychowicz H."/>
        </authorList>
    </citation>
    <scope>NUCLEOTIDE SEQUENCE [LARGE SCALE GENOMIC DNA]</scope>
    <source>
        <strain evidence="2 3">DSM 13106</strain>
    </source>
</reference>
<keyword evidence="3" id="KW-1185">Reference proteome</keyword>
<accession>A0A1M5TU67</accession>
<gene>
    <name evidence="2" type="ORF">SAMN02745180_00431</name>
</gene>
<dbReference type="EMBL" id="FQXR01000003">
    <property type="protein sequence ID" value="SHH54274.1"/>
    <property type="molecule type" value="Genomic_DNA"/>
</dbReference>
<dbReference type="Proteomes" id="UP000184389">
    <property type="component" value="Unassembled WGS sequence"/>
</dbReference>
<protein>
    <submittedName>
        <fullName evidence="2">Stage III sporulation protein AF</fullName>
    </submittedName>
</protein>
<dbReference type="RefSeq" id="WP_072742978.1">
    <property type="nucleotide sequence ID" value="NZ_FQXR01000003.1"/>
</dbReference>
<dbReference type="STRING" id="1123281.SAMN02745180_00431"/>
<dbReference type="OrthoDB" id="1707801at2"/>
<dbReference type="InterPro" id="IPR014245">
    <property type="entry name" value="Spore_III_AF"/>
</dbReference>
<organism evidence="2 3">
    <name type="scientific">Sporanaerobacter acetigenes DSM 13106</name>
    <dbReference type="NCBI Taxonomy" id="1123281"/>
    <lineage>
        <taxon>Bacteria</taxon>
        <taxon>Bacillati</taxon>
        <taxon>Bacillota</taxon>
        <taxon>Tissierellia</taxon>
        <taxon>Tissierellales</taxon>
        <taxon>Sporanaerobacteraceae</taxon>
        <taxon>Sporanaerobacter</taxon>
    </lineage>
</organism>
<dbReference type="NCBIfam" id="TIGR02896">
    <property type="entry name" value="spore_III_AF"/>
    <property type="match status" value="1"/>
</dbReference>
<dbReference type="Pfam" id="PF09581">
    <property type="entry name" value="Spore_III_AF"/>
    <property type="match status" value="1"/>
</dbReference>
<keyword evidence="1" id="KW-0812">Transmembrane</keyword>
<keyword evidence="1" id="KW-1133">Transmembrane helix</keyword>
<proteinExistence type="predicted"/>
<feature type="transmembrane region" description="Helical" evidence="1">
    <location>
        <begin position="35"/>
        <end position="53"/>
    </location>
</feature>
<evidence type="ECO:0000313" key="3">
    <source>
        <dbReference type="Proteomes" id="UP000184389"/>
    </source>
</evidence>
<evidence type="ECO:0000313" key="2">
    <source>
        <dbReference type="EMBL" id="SHH54274.1"/>
    </source>
</evidence>